<evidence type="ECO:0000256" key="1">
    <source>
        <dbReference type="SAM" id="MobiDB-lite"/>
    </source>
</evidence>
<dbReference type="EMBL" id="RCSS01000271">
    <property type="protein sequence ID" value="RVD92226.1"/>
    <property type="molecule type" value="Genomic_DNA"/>
</dbReference>
<dbReference type="Proteomes" id="UP000282876">
    <property type="component" value="Unassembled WGS sequence"/>
</dbReference>
<comment type="caution">
    <text evidence="3">The sequence shown here is derived from an EMBL/GenBank/DDBJ whole genome shotgun (WGS) entry which is preliminary data.</text>
</comment>
<accession>A0A437AMM3</accession>
<protein>
    <submittedName>
        <fullName evidence="3">Uncharacterized protein</fullName>
    </submittedName>
</protein>
<evidence type="ECO:0000313" key="4">
    <source>
        <dbReference type="Proteomes" id="UP000282876"/>
    </source>
</evidence>
<evidence type="ECO:0000313" key="3">
    <source>
        <dbReference type="EMBL" id="RVD92226.1"/>
    </source>
</evidence>
<sequence>MKIFKMLLLIDRSFCAFFDPLREAMKVIYEVEEEDNIQRGILPENIVTISCDRNQSMGEQSAECNAEPYTYSLVSESNQESFLNEIYNEYNTNHITCNNASKETPEDLNILINDFDFKESAFLNASVFNCNGSNEPNRLVSNNDKPCYCDFELGAVEDLCQQDSFQTVDTHLIVEINENHNKEHLENEIIGDNDFDSSTISAEEELPYNEIEITTLNRMFSNRENEKQINIKNKNLKRKFSDVESFDTESDCEDIKTHKRKKGSKESEDIRKKQTKKNLGNGGIETLQEKIIRTFKKGKKYDDTKTIDLKLYKKIRIVKCIEEAEKDFPISFYKVFLLLESKPLNVSEFELKNKEKENNFVDLYAFCNKYILNMTLRETFLTEVDCLKYNLDIFNCLKLSSEIELLLIQFNSILEKYTEEIKEVYCKRMSNYFDKLSEYFQFDKKDVCFSKTVCFFEYFLKDPKFKIIELLIPEIDVFLNEIKRKTGLRYTYKRIHLFLSLLGFKLFFLYENIKHVFAINSRNPSFVFTDSNFINFFIFEMRCFLCFFAFNFIKNKGEIKFFIYNTLISFIRLLNVEDFKNVKFDDYISYQEFKILSIPEKIRLKKNINPKKSQKSFVFYEIQSINSTSIYDFLRFKLRVKKYSQTTPLHQKALEKLVPRFYKNDIFSKKILDITSKLKAYLEEITL</sequence>
<reference evidence="3 4" key="1">
    <citation type="submission" date="2018-10" db="EMBL/GenBank/DDBJ databases">
        <title>Draft genome sequence of the microsporidian Tubulinosema ratisbonensis.</title>
        <authorList>
            <person name="Polonais V."/>
            <person name="Peyretaillade E."/>
            <person name="Niehus S."/>
            <person name="Wawrzyniak I."/>
            <person name="Franchet A."/>
            <person name="Gaspin C."/>
            <person name="Reichstadt M."/>
            <person name="Belser C."/>
            <person name="Labadie K."/>
            <person name="Delbac F."/>
            <person name="Ferrandon D."/>
        </authorList>
    </citation>
    <scope>NUCLEOTIDE SEQUENCE [LARGE SCALE GENOMIC DNA]</scope>
    <source>
        <strain evidence="3 4">Franzen</strain>
    </source>
</reference>
<feature type="region of interest" description="Disordered" evidence="1">
    <location>
        <begin position="257"/>
        <end position="279"/>
    </location>
</feature>
<feature type="chain" id="PRO_5019238969" evidence="2">
    <location>
        <begin position="16"/>
        <end position="687"/>
    </location>
</feature>
<organism evidence="3 4">
    <name type="scientific">Tubulinosema ratisbonensis</name>
    <dbReference type="NCBI Taxonomy" id="291195"/>
    <lineage>
        <taxon>Eukaryota</taxon>
        <taxon>Fungi</taxon>
        <taxon>Fungi incertae sedis</taxon>
        <taxon>Microsporidia</taxon>
        <taxon>Tubulinosematoidea</taxon>
        <taxon>Tubulinosematidae</taxon>
        <taxon>Tubulinosema</taxon>
    </lineage>
</organism>
<dbReference type="AlphaFoldDB" id="A0A437AMM3"/>
<feature type="signal peptide" evidence="2">
    <location>
        <begin position="1"/>
        <end position="15"/>
    </location>
</feature>
<keyword evidence="4" id="KW-1185">Reference proteome</keyword>
<name>A0A437AMM3_9MICR</name>
<proteinExistence type="predicted"/>
<dbReference type="VEuPathDB" id="MicrosporidiaDB:TUBRATIS_12760"/>
<gene>
    <name evidence="3" type="ORF">TUBRATIS_12760</name>
</gene>
<keyword evidence="2" id="KW-0732">Signal</keyword>
<evidence type="ECO:0000256" key="2">
    <source>
        <dbReference type="SAM" id="SignalP"/>
    </source>
</evidence>